<evidence type="ECO:0000256" key="4">
    <source>
        <dbReference type="SAM" id="MobiDB-lite"/>
    </source>
</evidence>
<evidence type="ECO:0000256" key="1">
    <source>
        <dbReference type="ARBA" id="ARBA00023015"/>
    </source>
</evidence>
<dbReference type="InterPro" id="IPR050679">
    <property type="entry name" value="Bact_HTH_transcr_reg"/>
</dbReference>
<reference evidence="6 7" key="1">
    <citation type="submission" date="2024-10" db="EMBL/GenBank/DDBJ databases">
        <title>The Natural Products Discovery Center: Release of the First 8490 Sequenced Strains for Exploring Actinobacteria Biosynthetic Diversity.</title>
        <authorList>
            <person name="Kalkreuter E."/>
            <person name="Kautsar S.A."/>
            <person name="Yang D."/>
            <person name="Bader C.D."/>
            <person name="Teijaro C.N."/>
            <person name="Fluegel L."/>
            <person name="Davis C.M."/>
            <person name="Simpson J.R."/>
            <person name="Lauterbach L."/>
            <person name="Steele A.D."/>
            <person name="Gui C."/>
            <person name="Meng S."/>
            <person name="Li G."/>
            <person name="Viehrig K."/>
            <person name="Ye F."/>
            <person name="Su P."/>
            <person name="Kiefer A.F."/>
            <person name="Nichols A."/>
            <person name="Cepeda A.J."/>
            <person name="Yan W."/>
            <person name="Fan B."/>
            <person name="Jiang Y."/>
            <person name="Adhikari A."/>
            <person name="Zheng C.-J."/>
            <person name="Schuster L."/>
            <person name="Cowan T.M."/>
            <person name="Smanski M.J."/>
            <person name="Chevrette M.G."/>
            <person name="De Carvalho L.P.S."/>
            <person name="Shen B."/>
        </authorList>
    </citation>
    <scope>NUCLEOTIDE SEQUENCE [LARGE SCALE GENOMIC DNA]</scope>
    <source>
        <strain evidence="6 7">NPDC001281</strain>
    </source>
</reference>
<evidence type="ECO:0000256" key="2">
    <source>
        <dbReference type="ARBA" id="ARBA00023125"/>
    </source>
</evidence>
<keyword evidence="3" id="KW-0804">Transcription</keyword>
<accession>A0ABW6VAU9</accession>
<dbReference type="PANTHER" id="PTHR44846">
    <property type="entry name" value="MANNOSYL-D-GLYCERATE TRANSPORT/METABOLISM SYSTEM REPRESSOR MNGR-RELATED"/>
    <property type="match status" value="1"/>
</dbReference>
<dbReference type="Proteomes" id="UP001602119">
    <property type="component" value="Unassembled WGS sequence"/>
</dbReference>
<dbReference type="SUPFAM" id="SSF46785">
    <property type="entry name" value="Winged helix' DNA-binding domain"/>
    <property type="match status" value="1"/>
</dbReference>
<protein>
    <submittedName>
        <fullName evidence="6">GntR family transcriptional regulator</fullName>
    </submittedName>
</protein>
<dbReference type="Gene3D" id="1.10.10.10">
    <property type="entry name" value="Winged helix-like DNA-binding domain superfamily/Winged helix DNA-binding domain"/>
    <property type="match status" value="1"/>
</dbReference>
<feature type="domain" description="HTH gntR-type" evidence="5">
    <location>
        <begin position="50"/>
        <end position="118"/>
    </location>
</feature>
<dbReference type="EMBL" id="JBIAXI010000017">
    <property type="protein sequence ID" value="MFF4776465.1"/>
    <property type="molecule type" value="Genomic_DNA"/>
</dbReference>
<dbReference type="InterPro" id="IPR028978">
    <property type="entry name" value="Chorismate_lyase_/UTRA_dom_sf"/>
</dbReference>
<dbReference type="Pfam" id="PF07702">
    <property type="entry name" value="UTRA"/>
    <property type="match status" value="1"/>
</dbReference>
<gene>
    <name evidence="6" type="ORF">ACFY05_26745</name>
</gene>
<dbReference type="SMART" id="SM00345">
    <property type="entry name" value="HTH_GNTR"/>
    <property type="match status" value="1"/>
</dbReference>
<keyword evidence="7" id="KW-1185">Reference proteome</keyword>
<feature type="region of interest" description="Disordered" evidence="4">
    <location>
        <begin position="1"/>
        <end position="28"/>
    </location>
</feature>
<evidence type="ECO:0000313" key="6">
    <source>
        <dbReference type="EMBL" id="MFF4776465.1"/>
    </source>
</evidence>
<dbReference type="InterPro" id="IPR036390">
    <property type="entry name" value="WH_DNA-bd_sf"/>
</dbReference>
<dbReference type="CDD" id="cd07377">
    <property type="entry name" value="WHTH_GntR"/>
    <property type="match status" value="1"/>
</dbReference>
<dbReference type="PROSITE" id="PS50949">
    <property type="entry name" value="HTH_GNTR"/>
    <property type="match status" value="1"/>
</dbReference>
<evidence type="ECO:0000256" key="3">
    <source>
        <dbReference type="ARBA" id="ARBA00023163"/>
    </source>
</evidence>
<dbReference type="PRINTS" id="PR00035">
    <property type="entry name" value="HTHGNTR"/>
</dbReference>
<proteinExistence type="predicted"/>
<keyword evidence="2" id="KW-0238">DNA-binding</keyword>
<dbReference type="PANTHER" id="PTHR44846:SF17">
    <property type="entry name" value="GNTR-FAMILY TRANSCRIPTIONAL REGULATOR"/>
    <property type="match status" value="1"/>
</dbReference>
<comment type="caution">
    <text evidence="6">The sequence shown here is derived from an EMBL/GenBank/DDBJ whole genome shotgun (WGS) entry which is preliminary data.</text>
</comment>
<dbReference type="InterPro" id="IPR000524">
    <property type="entry name" value="Tscrpt_reg_HTH_GntR"/>
</dbReference>
<dbReference type="Pfam" id="PF00392">
    <property type="entry name" value="GntR"/>
    <property type="match status" value="1"/>
</dbReference>
<dbReference type="SUPFAM" id="SSF64288">
    <property type="entry name" value="Chorismate lyase-like"/>
    <property type="match status" value="1"/>
</dbReference>
<evidence type="ECO:0000313" key="7">
    <source>
        <dbReference type="Proteomes" id="UP001602119"/>
    </source>
</evidence>
<keyword evidence="1" id="KW-0805">Transcription regulation</keyword>
<organism evidence="6 7">
    <name type="scientific">Microtetraspora fusca</name>
    <dbReference type="NCBI Taxonomy" id="1997"/>
    <lineage>
        <taxon>Bacteria</taxon>
        <taxon>Bacillati</taxon>
        <taxon>Actinomycetota</taxon>
        <taxon>Actinomycetes</taxon>
        <taxon>Streptosporangiales</taxon>
        <taxon>Streptosporangiaceae</taxon>
        <taxon>Microtetraspora</taxon>
    </lineage>
</organism>
<evidence type="ECO:0000259" key="5">
    <source>
        <dbReference type="PROSITE" id="PS50949"/>
    </source>
</evidence>
<dbReference type="Gene3D" id="3.40.1410.10">
    <property type="entry name" value="Chorismate lyase-like"/>
    <property type="match status" value="1"/>
</dbReference>
<sequence length="348" mass="38409">MTRNPADYDPAIHGDPANQPEEPEYDEHDYEAYVAEQPDPDLYDPEQPALPIWQVIASSLRADILDGHYAPGAVLPSETELSKRYSVSRPTVRDAVKALVMEGLATVVRGRGTFVRAVPDRFTILLGVTPRPDLAHPGFTPTARAWGWTRQPIPGRTHEGQPLYDALAFTPANRDTAHMLGVRLGHRTLHRYAIWEHAKRRRIEVNSYTNADAIPDWKANAERYQADPAAFYQALQHGRGPVVWYTTVTARMPYHAERESLKIETGTPILLIRRVQLSNTGQPLEVTEIKAVAEEFETADINETSGTIEDGVLRSAGIGIEAGASVAAISQSTAYPPMNPDGPIVLAL</sequence>
<dbReference type="InterPro" id="IPR036388">
    <property type="entry name" value="WH-like_DNA-bd_sf"/>
</dbReference>
<dbReference type="RefSeq" id="WP_387344840.1">
    <property type="nucleotide sequence ID" value="NZ_JBIAXI010000017.1"/>
</dbReference>
<dbReference type="InterPro" id="IPR011663">
    <property type="entry name" value="UTRA"/>
</dbReference>
<name>A0ABW6VAU9_MICFU</name>